<comment type="similarity">
    <text evidence="1">Belongs to the cycloisomerase 2 family.</text>
</comment>
<comment type="caution">
    <text evidence="3">The sequence shown here is derived from an EMBL/GenBank/DDBJ whole genome shotgun (WGS) entry which is preliminary data.</text>
</comment>
<proteinExistence type="inferred from homology"/>
<protein>
    <submittedName>
        <fullName evidence="3">Uncharacterized protein</fullName>
    </submittedName>
</protein>
<dbReference type="Pfam" id="PF10282">
    <property type="entry name" value="Lactonase"/>
    <property type="match status" value="2"/>
</dbReference>
<keyword evidence="2" id="KW-0313">Glucose metabolism</keyword>
<evidence type="ECO:0000256" key="2">
    <source>
        <dbReference type="ARBA" id="ARBA00022526"/>
    </source>
</evidence>
<name>A0A1Y2L8W5_9PROT</name>
<dbReference type="InterPro" id="IPR019405">
    <property type="entry name" value="Lactonase_7-beta_prop"/>
</dbReference>
<dbReference type="Proteomes" id="UP000193396">
    <property type="component" value="Unassembled WGS sequence"/>
</dbReference>
<dbReference type="GO" id="GO:0017057">
    <property type="term" value="F:6-phosphogluconolactonase activity"/>
    <property type="evidence" value="ECO:0007669"/>
    <property type="project" value="TreeGrafter"/>
</dbReference>
<accession>A0A1Y2L8W5</accession>
<organism evidence="3 4">
    <name type="scientific">Thalassospira alkalitolerans</name>
    <dbReference type="NCBI Taxonomy" id="1293890"/>
    <lineage>
        <taxon>Bacteria</taxon>
        <taxon>Pseudomonadati</taxon>
        <taxon>Pseudomonadota</taxon>
        <taxon>Alphaproteobacteria</taxon>
        <taxon>Rhodospirillales</taxon>
        <taxon>Thalassospiraceae</taxon>
        <taxon>Thalassospira</taxon>
    </lineage>
</organism>
<keyword evidence="2" id="KW-0119">Carbohydrate metabolism</keyword>
<keyword evidence="4" id="KW-1185">Reference proteome</keyword>
<dbReference type="OrthoDB" id="145213at2"/>
<dbReference type="GO" id="GO:0006006">
    <property type="term" value="P:glucose metabolic process"/>
    <property type="evidence" value="ECO:0007669"/>
    <property type="project" value="UniProtKB-KW"/>
</dbReference>
<dbReference type="AlphaFoldDB" id="A0A1Y2L8W5"/>
<dbReference type="RefSeq" id="WP_085619971.1">
    <property type="nucleotide sequence ID" value="NZ_JFKB01000010.1"/>
</dbReference>
<reference evidence="3 4" key="1">
    <citation type="submission" date="2014-03" db="EMBL/GenBank/DDBJ databases">
        <title>The draft genome sequence of Thalassospira alkalitolerans JCM 18968.</title>
        <authorList>
            <person name="Lai Q."/>
            <person name="Shao Z."/>
        </authorList>
    </citation>
    <scope>NUCLEOTIDE SEQUENCE [LARGE SCALE GENOMIC DNA]</scope>
    <source>
        <strain evidence="3 4">JCM 18968</strain>
    </source>
</reference>
<dbReference type="EMBL" id="JFKB01000010">
    <property type="protein sequence ID" value="OSQ46895.1"/>
    <property type="molecule type" value="Genomic_DNA"/>
</dbReference>
<evidence type="ECO:0000313" key="3">
    <source>
        <dbReference type="EMBL" id="OSQ46895.1"/>
    </source>
</evidence>
<dbReference type="InterPro" id="IPR050282">
    <property type="entry name" value="Cycloisomerase_2"/>
</dbReference>
<dbReference type="PANTHER" id="PTHR30344:SF1">
    <property type="entry name" value="6-PHOSPHOGLUCONOLACTONASE"/>
    <property type="match status" value="1"/>
</dbReference>
<dbReference type="Gene3D" id="2.130.10.10">
    <property type="entry name" value="YVTN repeat-like/Quinoprotein amine dehydrogenase"/>
    <property type="match status" value="3"/>
</dbReference>
<dbReference type="InterPro" id="IPR011044">
    <property type="entry name" value="Quino_amine_DH_bsu"/>
</dbReference>
<dbReference type="InterPro" id="IPR015943">
    <property type="entry name" value="WD40/YVTN_repeat-like_dom_sf"/>
</dbReference>
<dbReference type="STRING" id="1293890.TALK_15085"/>
<gene>
    <name evidence="3" type="ORF">TALK_15085</name>
</gene>
<sequence>MAHSLSKSHKLIASAYRRSLDWCEREAEVFEAGDIEGDEQARLRLRDHVAERNRAALLDTHHSDHSVQNFSSHSIPDLDGANGLAISSDGRSIYVTSGQASALLIFDRDPASGSIRLMDVLHHDDAGIDRMREPHGVAVSPDGNSVVVADRWHDALVFFRRDQSSGALDPEYRISDEQGNAVGLQEPFNLCFSPDGNQLLVGVTEFLEANLLVFNRDQTSGRFTFSQSLKSELEKCEGLRIPQSVAFAPDGNGFYVTAYNGTVLGVFERSLTGDTFHLSQLLEDGVDDVRGLEGTEDVAVSSDGLSVLVVGHGRGDLCVFHRDAASGKLVFDRGSEDRLRNGRVTGGAFGVAISAGGDRVFVSGRGGDLIDLWHRDPKNGNLIFGRALGSPGQGDSSGGGVRNIAVTPDGRSLILVDYQNGLLAVFDLAEGTRRLAELGATLMRFDGEPFKVF</sequence>
<evidence type="ECO:0000256" key="1">
    <source>
        <dbReference type="ARBA" id="ARBA00005564"/>
    </source>
</evidence>
<dbReference type="PANTHER" id="PTHR30344">
    <property type="entry name" value="6-PHOSPHOGLUCONOLACTONASE-RELATED"/>
    <property type="match status" value="1"/>
</dbReference>
<dbReference type="SUPFAM" id="SSF50969">
    <property type="entry name" value="YVTN repeat-like/Quinoprotein amine dehydrogenase"/>
    <property type="match status" value="1"/>
</dbReference>
<evidence type="ECO:0000313" key="4">
    <source>
        <dbReference type="Proteomes" id="UP000193396"/>
    </source>
</evidence>